<dbReference type="AlphaFoldDB" id="A0A977PYC9"/>
<dbReference type="EMBL" id="CP073041">
    <property type="protein sequence ID" value="UXE63178.1"/>
    <property type="molecule type" value="Genomic_DNA"/>
</dbReference>
<dbReference type="Proteomes" id="UP001065613">
    <property type="component" value="Chromosome"/>
</dbReference>
<reference evidence="5" key="1">
    <citation type="submission" date="2021-04" db="EMBL/GenBank/DDBJ databases">
        <title>Genome sequence of Woronichinia naegeliana from Washington state freshwater lake bloom.</title>
        <authorList>
            <person name="Dreher T.W."/>
        </authorList>
    </citation>
    <scope>NUCLEOTIDE SEQUENCE</scope>
    <source>
        <strain evidence="5">WA131</strain>
    </source>
</reference>
<dbReference type="PANTHER" id="PTHR30469">
    <property type="entry name" value="MULTIDRUG RESISTANCE PROTEIN MDTA"/>
    <property type="match status" value="1"/>
</dbReference>
<organism evidence="5">
    <name type="scientific">Woronichinia naegeliana WA131</name>
    <dbReference type="NCBI Taxonomy" id="2824559"/>
    <lineage>
        <taxon>Bacteria</taxon>
        <taxon>Bacillati</taxon>
        <taxon>Cyanobacteriota</taxon>
        <taxon>Cyanophyceae</taxon>
        <taxon>Synechococcales</taxon>
        <taxon>Coelosphaeriaceae</taxon>
        <taxon>Woronichinia</taxon>
    </lineage>
</organism>
<dbReference type="Pfam" id="PF25954">
    <property type="entry name" value="Beta-barrel_RND_2"/>
    <property type="match status" value="1"/>
</dbReference>
<sequence>MILGALGAGLLVVGFLTFRMVQPSGSTLDLEKYTVTATQETLAVEIKASGTVQPVQTVNISPKTPGRLMQLFVEQGDRVHRGQRLAVMENREVFAEGMQSQAKFEETIARFKELQIKIPMELRQREADVNQAQTRVAQARSQLAIAQDRLLQVQARIPKDIDQFRAQLNASESRLQLAENRMNRNKSLIEEGAISRDRFDEVSNDYLSAKAGLIESLGKLDQAKNTADPELGQIEQQIQQLRAAVVESEQALKGQIAAFEQRQYTAKSELASLKAVAAAAQADLERVKIQYQDTFVTAPFAGTITQKFATVGAFVTPTTSASSTASATSTSILALARGLEIVAKVPEVDIMTLKLGQTVKITADAFPNEVFQGKVIRIAPEAIVENNVTSFEVTVALITGQEKLRSKMNADVIFMGDNLKDALTVPTVAIVTLAGKTGVMIPGKDNQPKFQSVKIGLVLDDKTQILSGIDGGQRVFIDLPEGSQDPQSDKDK</sequence>
<dbReference type="Pfam" id="PF25917">
    <property type="entry name" value="BSH_RND"/>
    <property type="match status" value="1"/>
</dbReference>
<feature type="coiled-coil region" evidence="2">
    <location>
        <begin position="231"/>
        <end position="290"/>
    </location>
</feature>
<gene>
    <name evidence="5" type="ORF">KA717_11250</name>
</gene>
<dbReference type="Gene3D" id="2.40.50.100">
    <property type="match status" value="1"/>
</dbReference>
<keyword evidence="1 2" id="KW-0175">Coiled coil</keyword>
<dbReference type="GO" id="GO:0030313">
    <property type="term" value="C:cell envelope"/>
    <property type="evidence" value="ECO:0007669"/>
    <property type="project" value="UniProtKB-SubCell"/>
</dbReference>
<protein>
    <submittedName>
        <fullName evidence="5">Efflux RND transporter periplasmic adaptor subunit</fullName>
    </submittedName>
</protein>
<dbReference type="Gene3D" id="2.40.30.170">
    <property type="match status" value="1"/>
</dbReference>
<dbReference type="GO" id="GO:1990281">
    <property type="term" value="C:efflux pump complex"/>
    <property type="evidence" value="ECO:0007669"/>
    <property type="project" value="TreeGrafter"/>
</dbReference>
<dbReference type="Gene3D" id="2.40.420.20">
    <property type="match status" value="1"/>
</dbReference>
<evidence type="ECO:0000259" key="3">
    <source>
        <dbReference type="Pfam" id="PF25917"/>
    </source>
</evidence>
<feature type="coiled-coil region" evidence="2">
    <location>
        <begin position="122"/>
        <end position="181"/>
    </location>
</feature>
<evidence type="ECO:0000313" key="5">
    <source>
        <dbReference type="EMBL" id="UXE63178.1"/>
    </source>
</evidence>
<evidence type="ECO:0000256" key="1">
    <source>
        <dbReference type="ARBA" id="ARBA00023054"/>
    </source>
</evidence>
<name>A0A977PYC9_9CYAN</name>
<dbReference type="PANTHER" id="PTHR30469:SF33">
    <property type="entry name" value="SLR1207 PROTEIN"/>
    <property type="match status" value="1"/>
</dbReference>
<accession>A0A977PYC9</accession>
<dbReference type="KEGG" id="wna:KA717_11250"/>
<dbReference type="GO" id="GO:0015562">
    <property type="term" value="F:efflux transmembrane transporter activity"/>
    <property type="evidence" value="ECO:0007669"/>
    <property type="project" value="TreeGrafter"/>
</dbReference>
<dbReference type="GO" id="GO:1990195">
    <property type="term" value="C:macrolide transmembrane transporter complex"/>
    <property type="evidence" value="ECO:0007669"/>
    <property type="project" value="InterPro"/>
</dbReference>
<dbReference type="SUPFAM" id="SSF111369">
    <property type="entry name" value="HlyD-like secretion proteins"/>
    <property type="match status" value="3"/>
</dbReference>
<dbReference type="GO" id="GO:1990961">
    <property type="term" value="P:xenobiotic detoxification by transmembrane export across the plasma membrane"/>
    <property type="evidence" value="ECO:0007669"/>
    <property type="project" value="InterPro"/>
</dbReference>
<feature type="domain" description="Multidrug resistance protein MdtA-like barrel-sandwich hybrid" evidence="3">
    <location>
        <begin position="57"/>
        <end position="321"/>
    </location>
</feature>
<dbReference type="Gene3D" id="6.10.140.1990">
    <property type="match status" value="1"/>
</dbReference>
<dbReference type="InterPro" id="IPR058625">
    <property type="entry name" value="MdtA-like_BSH"/>
</dbReference>
<feature type="domain" description="CusB-like beta-barrel" evidence="4">
    <location>
        <begin position="341"/>
        <end position="416"/>
    </location>
</feature>
<dbReference type="InterPro" id="IPR030190">
    <property type="entry name" value="MacA_alpha-hairpin_sf"/>
</dbReference>
<evidence type="ECO:0000256" key="2">
    <source>
        <dbReference type="SAM" id="Coils"/>
    </source>
</evidence>
<dbReference type="InterPro" id="IPR058792">
    <property type="entry name" value="Beta-barrel_RND_2"/>
</dbReference>
<dbReference type="GO" id="GO:0019898">
    <property type="term" value="C:extrinsic component of membrane"/>
    <property type="evidence" value="ECO:0007669"/>
    <property type="project" value="InterPro"/>
</dbReference>
<evidence type="ECO:0000259" key="4">
    <source>
        <dbReference type="Pfam" id="PF25954"/>
    </source>
</evidence>
<proteinExistence type="predicted"/>